<accession>C0CQI7</accession>
<reference evidence="2 3" key="1">
    <citation type="submission" date="2009-01" db="EMBL/GenBank/DDBJ databases">
        <authorList>
            <person name="Fulton L."/>
            <person name="Clifton S."/>
            <person name="Fulton B."/>
            <person name="Xu J."/>
            <person name="Minx P."/>
            <person name="Pepin K.H."/>
            <person name="Johnson M."/>
            <person name="Bhonagiri V."/>
            <person name="Nash W.E."/>
            <person name="Mardis E.R."/>
            <person name="Wilson R.K."/>
        </authorList>
    </citation>
    <scope>NUCLEOTIDE SEQUENCE [LARGE SCALE GENOMIC DNA]</scope>
    <source>
        <strain evidence="3">DSM 10507 / JCM 14656 / S5a33</strain>
    </source>
</reference>
<dbReference type="Proteomes" id="UP000003100">
    <property type="component" value="Unassembled WGS sequence"/>
</dbReference>
<evidence type="ECO:0000313" key="2">
    <source>
        <dbReference type="EMBL" id="EEG47977.1"/>
    </source>
</evidence>
<protein>
    <submittedName>
        <fullName evidence="2">Uncharacterized protein</fullName>
    </submittedName>
</protein>
<sequence length="356" mass="40657">MPFGSFWIKKNKGTEREPAKPSKRGAARPVKEETGANKEEKTSFFAGEAMDFSGRANGVGGRISILLLGDSQRLICNYLCSMNINMNEIVGREGLAFYTEDHRTISRMVAAKKELDGIFYRRGQLQDELEERELEGEQTYSFRISVAGKQSKCLELIFTCLTGESLEQGWAPERNFDSVWILTEEPCLRDGRDDFLYECLEKLRNAGRETPVLFLVSQFEYLERFRVLEQEVSLSYQTQERLAEYIRNLWRETAGEREEGCEMLQVQIYGGLEFTGWDEQGRLRLEVSKSGFYQRYIPVGCQMPVIYTVNACTEGEGADFLQTGEGNDLMVKLSQIFHPCCESEALSAKRIEVDGQ</sequence>
<feature type="compositionally biased region" description="Basic and acidic residues" evidence="1">
    <location>
        <begin position="29"/>
        <end position="39"/>
    </location>
</feature>
<comment type="caution">
    <text evidence="2">The sequence shown here is derived from an EMBL/GenBank/DDBJ whole genome shotgun (WGS) entry which is preliminary data.</text>
</comment>
<proteinExistence type="predicted"/>
<dbReference type="PATRIC" id="fig|476272.21.peg.1274"/>
<dbReference type="EMBL" id="ACBZ01000171">
    <property type="protein sequence ID" value="EEG47977.1"/>
    <property type="molecule type" value="Genomic_DNA"/>
</dbReference>
<keyword evidence="3" id="KW-1185">Reference proteome</keyword>
<dbReference type="HOGENOM" id="CLU_777710_0_0_9"/>
<dbReference type="RefSeq" id="WP_005951098.1">
    <property type="nucleotide sequence ID" value="NZ_CP136423.1"/>
</dbReference>
<reference evidence="2 3" key="2">
    <citation type="submission" date="2009-02" db="EMBL/GenBank/DDBJ databases">
        <title>Draft genome sequence of Blautia hydrogenotrophica DSM 10507 (Ruminococcus hydrogenotrophicus DSM 10507).</title>
        <authorList>
            <person name="Sudarsanam P."/>
            <person name="Ley R."/>
            <person name="Guruge J."/>
            <person name="Turnbaugh P.J."/>
            <person name="Mahowald M."/>
            <person name="Liep D."/>
            <person name="Gordon J."/>
        </authorList>
    </citation>
    <scope>NUCLEOTIDE SEQUENCE [LARGE SCALE GENOMIC DNA]</scope>
    <source>
        <strain evidence="3">DSM 10507 / JCM 14656 / S5a33</strain>
    </source>
</reference>
<name>C0CQI7_BLAHS</name>
<organism evidence="2 3">
    <name type="scientific">Blautia hydrogenotrophica (strain DSM 10507 / JCM 14656 / S5a33)</name>
    <name type="common">Ruminococcus hydrogenotrophicus</name>
    <dbReference type="NCBI Taxonomy" id="476272"/>
    <lineage>
        <taxon>Bacteria</taxon>
        <taxon>Bacillati</taxon>
        <taxon>Bacillota</taxon>
        <taxon>Clostridia</taxon>
        <taxon>Lachnospirales</taxon>
        <taxon>Lachnospiraceae</taxon>
        <taxon>Blautia</taxon>
    </lineage>
</organism>
<evidence type="ECO:0000256" key="1">
    <source>
        <dbReference type="SAM" id="MobiDB-lite"/>
    </source>
</evidence>
<gene>
    <name evidence="2" type="ORF">RUMHYD_03150</name>
</gene>
<feature type="region of interest" description="Disordered" evidence="1">
    <location>
        <begin position="1"/>
        <end position="39"/>
    </location>
</feature>
<dbReference type="GeneID" id="86822995"/>
<dbReference type="AlphaFoldDB" id="C0CQI7"/>
<evidence type="ECO:0000313" key="3">
    <source>
        <dbReference type="Proteomes" id="UP000003100"/>
    </source>
</evidence>